<gene>
    <name evidence="5" type="ORF">GE061_009099</name>
    <name evidence="4" type="ORF">GE061_010638</name>
</gene>
<evidence type="ECO:0000313" key="6">
    <source>
        <dbReference type="Proteomes" id="UP000466442"/>
    </source>
</evidence>
<dbReference type="EMBL" id="WIXP02000003">
    <property type="protein sequence ID" value="KAF6212926.1"/>
    <property type="molecule type" value="Genomic_DNA"/>
</dbReference>
<reference evidence="4" key="1">
    <citation type="journal article" date="2021" name="Mol. Ecol. Resour.">
        <title>Apolygus lucorum genome provides insights into omnivorousness and mesophyll feeding.</title>
        <authorList>
            <person name="Liu Y."/>
            <person name="Liu H."/>
            <person name="Wang H."/>
            <person name="Huang T."/>
            <person name="Liu B."/>
            <person name="Yang B."/>
            <person name="Yin L."/>
            <person name="Li B."/>
            <person name="Zhang Y."/>
            <person name="Zhang S."/>
            <person name="Jiang F."/>
            <person name="Zhang X."/>
            <person name="Ren Y."/>
            <person name="Wang B."/>
            <person name="Wang S."/>
            <person name="Lu Y."/>
            <person name="Wu K."/>
            <person name="Fan W."/>
            <person name="Wang G."/>
        </authorList>
    </citation>
    <scope>NUCLEOTIDE SEQUENCE</scope>
    <source>
        <strain evidence="4">12Hb</strain>
    </source>
</reference>
<protein>
    <recommendedName>
        <fullName evidence="3">DDE Tnp4 domain-containing protein</fullName>
    </recommendedName>
</protein>
<dbReference type="GO" id="GO:0046872">
    <property type="term" value="F:metal ion binding"/>
    <property type="evidence" value="ECO:0007669"/>
    <property type="project" value="UniProtKB-KW"/>
</dbReference>
<dbReference type="Pfam" id="PF13359">
    <property type="entry name" value="DDE_Tnp_4"/>
    <property type="match status" value="1"/>
</dbReference>
<evidence type="ECO:0000256" key="2">
    <source>
        <dbReference type="ARBA" id="ARBA00022723"/>
    </source>
</evidence>
<dbReference type="Proteomes" id="UP000466442">
    <property type="component" value="Unassembled WGS sequence"/>
</dbReference>
<proteinExistence type="predicted"/>
<dbReference type="EMBL" id="WIXP02000002">
    <property type="protein sequence ID" value="KAF6214359.1"/>
    <property type="molecule type" value="Genomic_DNA"/>
</dbReference>
<dbReference type="InterPro" id="IPR027806">
    <property type="entry name" value="HARBI1_dom"/>
</dbReference>
<dbReference type="AlphaFoldDB" id="A0A8S9XXW2"/>
<evidence type="ECO:0000256" key="1">
    <source>
        <dbReference type="ARBA" id="ARBA00001968"/>
    </source>
</evidence>
<comment type="cofactor">
    <cofactor evidence="1">
        <name>a divalent metal cation</name>
        <dbReference type="ChEBI" id="CHEBI:60240"/>
    </cofactor>
</comment>
<accession>A0A8S9XXW2</accession>
<evidence type="ECO:0000259" key="3">
    <source>
        <dbReference type="Pfam" id="PF13359"/>
    </source>
</evidence>
<keyword evidence="2" id="KW-0479">Metal-binding</keyword>
<evidence type="ECO:0000313" key="4">
    <source>
        <dbReference type="EMBL" id="KAF6212926.1"/>
    </source>
</evidence>
<sequence length="153" mass="17893">MRPFAVANNADRRHIIYNYRHSRCRRVIENTFGILASRFRIYRRPIIAKVETVDKIVQATIVLHNWLRTRDIDSRNAVYIPTGFADWEDANGTLHEGQWRQEPQTDGLVSLVRNSTTNASNLAKTIREHQALYFLSNGEVEWQWQHLPVLRGP</sequence>
<name>A0A8S9XXW2_APOLU</name>
<dbReference type="OrthoDB" id="6589522at2759"/>
<evidence type="ECO:0000313" key="5">
    <source>
        <dbReference type="EMBL" id="KAF6214359.1"/>
    </source>
</evidence>
<keyword evidence="6" id="KW-1185">Reference proteome</keyword>
<feature type="domain" description="DDE Tnp4" evidence="3">
    <location>
        <begin position="9"/>
        <end position="65"/>
    </location>
</feature>
<comment type="caution">
    <text evidence="4">The sequence shown here is derived from an EMBL/GenBank/DDBJ whole genome shotgun (WGS) entry which is preliminary data.</text>
</comment>
<organism evidence="4 6">
    <name type="scientific">Apolygus lucorum</name>
    <name type="common">Small green plant bug</name>
    <name type="synonym">Lygocoris lucorum</name>
    <dbReference type="NCBI Taxonomy" id="248454"/>
    <lineage>
        <taxon>Eukaryota</taxon>
        <taxon>Metazoa</taxon>
        <taxon>Ecdysozoa</taxon>
        <taxon>Arthropoda</taxon>
        <taxon>Hexapoda</taxon>
        <taxon>Insecta</taxon>
        <taxon>Pterygota</taxon>
        <taxon>Neoptera</taxon>
        <taxon>Paraneoptera</taxon>
        <taxon>Hemiptera</taxon>
        <taxon>Heteroptera</taxon>
        <taxon>Panheteroptera</taxon>
        <taxon>Cimicomorpha</taxon>
        <taxon>Miridae</taxon>
        <taxon>Mirini</taxon>
        <taxon>Apolygus</taxon>
    </lineage>
</organism>